<comment type="caution">
    <text evidence="3">The sequence shown here is derived from an EMBL/GenBank/DDBJ whole genome shotgun (WGS) entry which is preliminary data.</text>
</comment>
<feature type="transmembrane region" description="Helical" evidence="2">
    <location>
        <begin position="79"/>
        <end position="100"/>
    </location>
</feature>
<evidence type="ECO:0000256" key="1">
    <source>
        <dbReference type="SAM" id="MobiDB-lite"/>
    </source>
</evidence>
<dbReference type="AlphaFoldDB" id="A0A9D1L1F3"/>
<feature type="compositionally biased region" description="Low complexity" evidence="1">
    <location>
        <begin position="200"/>
        <end position="213"/>
    </location>
</feature>
<dbReference type="EMBL" id="DVMN01000073">
    <property type="protein sequence ID" value="HIU21414.1"/>
    <property type="molecule type" value="Genomic_DNA"/>
</dbReference>
<keyword evidence="2" id="KW-0812">Transmembrane</keyword>
<reference evidence="3" key="2">
    <citation type="journal article" date="2021" name="PeerJ">
        <title>Extensive microbial diversity within the chicken gut microbiome revealed by metagenomics and culture.</title>
        <authorList>
            <person name="Gilroy R."/>
            <person name="Ravi A."/>
            <person name="Getino M."/>
            <person name="Pursley I."/>
            <person name="Horton D.L."/>
            <person name="Alikhan N.F."/>
            <person name="Baker D."/>
            <person name="Gharbi K."/>
            <person name="Hall N."/>
            <person name="Watson M."/>
            <person name="Adriaenssens E.M."/>
            <person name="Foster-Nyarko E."/>
            <person name="Jarju S."/>
            <person name="Secka A."/>
            <person name="Antonio M."/>
            <person name="Oren A."/>
            <person name="Chaudhuri R.R."/>
            <person name="La Ragione R."/>
            <person name="Hildebrand F."/>
            <person name="Pallen M.J."/>
        </authorList>
    </citation>
    <scope>NUCLEOTIDE SEQUENCE</scope>
    <source>
        <strain evidence="3">1063</strain>
    </source>
</reference>
<proteinExistence type="predicted"/>
<organism evidence="3 4">
    <name type="scientific">Candidatus Limadaptatus stercorigallinarum</name>
    <dbReference type="NCBI Taxonomy" id="2840845"/>
    <lineage>
        <taxon>Bacteria</taxon>
        <taxon>Bacillati</taxon>
        <taxon>Bacillota</taxon>
        <taxon>Clostridia</taxon>
        <taxon>Eubacteriales</taxon>
        <taxon>Candidatus Limadaptatus</taxon>
    </lineage>
</organism>
<gene>
    <name evidence="3" type="ORF">IAD51_04190</name>
</gene>
<protein>
    <submittedName>
        <fullName evidence="3">VanZ family protein</fullName>
    </submittedName>
</protein>
<evidence type="ECO:0000256" key="2">
    <source>
        <dbReference type="SAM" id="Phobius"/>
    </source>
</evidence>
<feature type="transmembrane region" description="Helical" evidence="2">
    <location>
        <begin position="151"/>
        <end position="169"/>
    </location>
</feature>
<name>A0A9D1L1F3_9FIRM</name>
<feature type="region of interest" description="Disordered" evidence="1">
    <location>
        <begin position="195"/>
        <end position="222"/>
    </location>
</feature>
<evidence type="ECO:0000313" key="3">
    <source>
        <dbReference type="EMBL" id="HIU21414.1"/>
    </source>
</evidence>
<accession>A0A9D1L1F3</accession>
<evidence type="ECO:0000313" key="4">
    <source>
        <dbReference type="Proteomes" id="UP000824088"/>
    </source>
</evidence>
<sequence length="222" mass="23602">MIADSDKKKKIARYVFLAATVVVCVGLCVGSLLPGDVSAATSDNFGSIVDDTLEGAGIDKGEIIAENDIDDWQLFVRKLFGHFGAFLFLGVLATVTFILFRKPGIRSLLATIGGVAVFGFAFACLTELLQTDLFTTGRGASFDDVITDCRGFFSSALAVLAVWLIVLGVRRMLLKKRYGTLLSEAAADVYERETADGGDALSSPPALSSSAPSSRERAEDGE</sequence>
<feature type="transmembrane region" description="Helical" evidence="2">
    <location>
        <begin position="12"/>
        <end position="33"/>
    </location>
</feature>
<keyword evidence="2" id="KW-0472">Membrane</keyword>
<dbReference type="Proteomes" id="UP000824088">
    <property type="component" value="Unassembled WGS sequence"/>
</dbReference>
<reference evidence="3" key="1">
    <citation type="submission" date="2020-10" db="EMBL/GenBank/DDBJ databases">
        <authorList>
            <person name="Gilroy R."/>
        </authorList>
    </citation>
    <scope>NUCLEOTIDE SEQUENCE</scope>
    <source>
        <strain evidence="3">1063</strain>
    </source>
</reference>
<dbReference type="NCBIfam" id="NF037970">
    <property type="entry name" value="vanZ_1"/>
    <property type="match status" value="1"/>
</dbReference>
<feature type="transmembrane region" description="Helical" evidence="2">
    <location>
        <begin position="107"/>
        <end position="131"/>
    </location>
</feature>
<keyword evidence="2" id="KW-1133">Transmembrane helix</keyword>